<dbReference type="KEGG" id="psua:FLK61_23650"/>
<accession>A0A859FK35</accession>
<dbReference type="InterPro" id="IPR000160">
    <property type="entry name" value="GGDEF_dom"/>
</dbReference>
<feature type="transmembrane region" description="Helical" evidence="1">
    <location>
        <begin position="76"/>
        <end position="96"/>
    </location>
</feature>
<evidence type="ECO:0000256" key="1">
    <source>
        <dbReference type="SAM" id="Phobius"/>
    </source>
</evidence>
<dbReference type="PANTHER" id="PTHR45138">
    <property type="entry name" value="REGULATORY COMPONENTS OF SENSORY TRANSDUCTION SYSTEM"/>
    <property type="match status" value="1"/>
</dbReference>
<dbReference type="PANTHER" id="PTHR45138:SF24">
    <property type="entry name" value="DIGUANYLATE CYCLASE DGCC-RELATED"/>
    <property type="match status" value="1"/>
</dbReference>
<dbReference type="SUPFAM" id="SSF55073">
    <property type="entry name" value="Nucleotide cyclase"/>
    <property type="match status" value="1"/>
</dbReference>
<feature type="transmembrane region" description="Helical" evidence="1">
    <location>
        <begin position="108"/>
        <end position="127"/>
    </location>
</feature>
<proteinExistence type="predicted"/>
<dbReference type="NCBIfam" id="TIGR00254">
    <property type="entry name" value="GGDEF"/>
    <property type="match status" value="1"/>
</dbReference>
<feature type="transmembrane region" description="Helical" evidence="1">
    <location>
        <begin position="37"/>
        <end position="56"/>
    </location>
</feature>
<dbReference type="AlphaFoldDB" id="A0A859FK35"/>
<evidence type="ECO:0000313" key="3">
    <source>
        <dbReference type="EMBL" id="QKS73136.1"/>
    </source>
</evidence>
<dbReference type="SMART" id="SM00267">
    <property type="entry name" value="GGDEF"/>
    <property type="match status" value="1"/>
</dbReference>
<dbReference type="EMBL" id="CP041372">
    <property type="protein sequence ID" value="QKS73136.1"/>
    <property type="molecule type" value="Genomic_DNA"/>
</dbReference>
<gene>
    <name evidence="3" type="ORF">FLK61_23650</name>
</gene>
<organism evidence="3 4">
    <name type="scientific">Paenalkalicoccus suaedae</name>
    <dbReference type="NCBI Taxonomy" id="2592382"/>
    <lineage>
        <taxon>Bacteria</taxon>
        <taxon>Bacillati</taxon>
        <taxon>Bacillota</taxon>
        <taxon>Bacilli</taxon>
        <taxon>Bacillales</taxon>
        <taxon>Bacillaceae</taxon>
        <taxon>Paenalkalicoccus</taxon>
    </lineage>
</organism>
<dbReference type="GO" id="GO:0043709">
    <property type="term" value="P:cell adhesion involved in single-species biofilm formation"/>
    <property type="evidence" value="ECO:0007669"/>
    <property type="project" value="TreeGrafter"/>
</dbReference>
<keyword evidence="1" id="KW-1133">Transmembrane helix</keyword>
<evidence type="ECO:0000259" key="2">
    <source>
        <dbReference type="PROSITE" id="PS50887"/>
    </source>
</evidence>
<sequence length="379" mass="44007">MEYVVQFQLNIYALLILGVLHIIMLFRSKVASYSKRLLQIIMAVCALSIILEPATWIFDGKQFFGAFALEYGTNFLLFLIGPVLGGLLLSYVDYHLFKRPKRLRKRLFYQQASIFTFIVLLANIFYPIYYRVDPITNSFNSGAFKEVHYLALASLYVYMLVMIIKNRTRTSSYVRNIFVLFFLLPIVGMVVQMFDSRLYFSWTSIVIGILAAYVFLESTSAELDFLTKLYNRQSYEQYMNHLIEKGKPFQAILLDLDNFKEINDQYGHDKGDQVLLLFSSTLKTVFHTDAFVARLGGDEFVVIRRNLANSVELEVEKVHRHLQKLTDSPLAEIGFSYGCHTMEAGTMTKEELYTTIDQHMYEHKRSRRQAAHHQDNVTI</sequence>
<feature type="transmembrane region" description="Helical" evidence="1">
    <location>
        <begin position="176"/>
        <end position="193"/>
    </location>
</feature>
<keyword evidence="1" id="KW-0812">Transmembrane</keyword>
<feature type="transmembrane region" description="Helical" evidence="1">
    <location>
        <begin position="199"/>
        <end position="216"/>
    </location>
</feature>
<feature type="domain" description="GGDEF" evidence="2">
    <location>
        <begin position="247"/>
        <end position="376"/>
    </location>
</feature>
<name>A0A859FK35_9BACI</name>
<reference evidence="4" key="1">
    <citation type="submission" date="2019-07" db="EMBL/GenBank/DDBJ databases">
        <title>Bacillus alkalisoli sp. nov. isolated from saline soil.</title>
        <authorList>
            <person name="Sun J.-Q."/>
            <person name="Xu L."/>
        </authorList>
    </citation>
    <scope>NUCLEOTIDE SEQUENCE [LARGE SCALE GENOMIC DNA]</scope>
    <source>
        <strain evidence="4">M4U3P1</strain>
    </source>
</reference>
<evidence type="ECO:0000313" key="4">
    <source>
        <dbReference type="Proteomes" id="UP000318138"/>
    </source>
</evidence>
<dbReference type="CDD" id="cd01949">
    <property type="entry name" value="GGDEF"/>
    <property type="match status" value="1"/>
</dbReference>
<dbReference type="Pfam" id="PF00990">
    <property type="entry name" value="GGDEF"/>
    <property type="match status" value="1"/>
</dbReference>
<keyword evidence="1" id="KW-0472">Membrane</keyword>
<dbReference type="InterPro" id="IPR043128">
    <property type="entry name" value="Rev_trsase/Diguanyl_cyclase"/>
</dbReference>
<dbReference type="GO" id="GO:0052621">
    <property type="term" value="F:diguanylate cyclase activity"/>
    <property type="evidence" value="ECO:0007669"/>
    <property type="project" value="TreeGrafter"/>
</dbReference>
<dbReference type="Gene3D" id="3.30.70.270">
    <property type="match status" value="1"/>
</dbReference>
<dbReference type="GO" id="GO:0005886">
    <property type="term" value="C:plasma membrane"/>
    <property type="evidence" value="ECO:0007669"/>
    <property type="project" value="TreeGrafter"/>
</dbReference>
<feature type="transmembrane region" description="Helical" evidence="1">
    <location>
        <begin position="147"/>
        <end position="164"/>
    </location>
</feature>
<protein>
    <submittedName>
        <fullName evidence="3">GGDEF domain-containing protein</fullName>
    </submittedName>
</protein>
<feature type="transmembrane region" description="Helical" evidence="1">
    <location>
        <begin position="6"/>
        <end position="25"/>
    </location>
</feature>
<dbReference type="InterPro" id="IPR029787">
    <property type="entry name" value="Nucleotide_cyclase"/>
</dbReference>
<dbReference type="Proteomes" id="UP000318138">
    <property type="component" value="Chromosome"/>
</dbReference>
<dbReference type="InterPro" id="IPR050469">
    <property type="entry name" value="Diguanylate_Cyclase"/>
</dbReference>
<dbReference type="PROSITE" id="PS50887">
    <property type="entry name" value="GGDEF"/>
    <property type="match status" value="1"/>
</dbReference>
<keyword evidence="4" id="KW-1185">Reference proteome</keyword>
<dbReference type="GO" id="GO:1902201">
    <property type="term" value="P:negative regulation of bacterial-type flagellum-dependent cell motility"/>
    <property type="evidence" value="ECO:0007669"/>
    <property type="project" value="TreeGrafter"/>
</dbReference>